<accession>A0ABY4AWH6</accession>
<evidence type="ECO:0000313" key="1">
    <source>
        <dbReference type="EMBL" id="UOE27523.1"/>
    </source>
</evidence>
<evidence type="ECO:0000313" key="2">
    <source>
        <dbReference type="Proteomes" id="UP000831304"/>
    </source>
</evidence>
<gene>
    <name evidence="1" type="ORF">MTP13_07025</name>
</gene>
<name>A0ABY4AWH6_9MICO</name>
<organism evidence="1 2">
    <name type="scientific">Agromyces soli</name>
    <dbReference type="NCBI Taxonomy" id="659012"/>
    <lineage>
        <taxon>Bacteria</taxon>
        <taxon>Bacillati</taxon>
        <taxon>Actinomycetota</taxon>
        <taxon>Actinomycetes</taxon>
        <taxon>Micrococcales</taxon>
        <taxon>Microbacteriaceae</taxon>
        <taxon>Agromyces</taxon>
    </lineage>
</organism>
<dbReference type="RefSeq" id="WP_243570353.1">
    <property type="nucleotide sequence ID" value="NZ_CP094533.1"/>
</dbReference>
<proteinExistence type="predicted"/>
<protein>
    <submittedName>
        <fullName evidence="1">Uncharacterized protein</fullName>
    </submittedName>
</protein>
<dbReference type="EMBL" id="CP094533">
    <property type="protein sequence ID" value="UOE27523.1"/>
    <property type="molecule type" value="Genomic_DNA"/>
</dbReference>
<dbReference type="Proteomes" id="UP000831304">
    <property type="component" value="Chromosome"/>
</dbReference>
<reference evidence="1 2" key="1">
    <citation type="submission" date="2022-03" db="EMBL/GenBank/DDBJ databases">
        <title>Agromyces sp. isolated from the gut of P. brevitarsis seulensis larvae.</title>
        <authorList>
            <person name="Won M."/>
            <person name="Kwon S.-W."/>
        </authorList>
    </citation>
    <scope>NUCLEOTIDE SEQUENCE [LARGE SCALE GENOMIC DNA]</scope>
    <source>
        <strain evidence="1 2">KACC 16215</strain>
    </source>
</reference>
<sequence length="111" mass="12730">MEVMKYPSPEDPARAPVWENYVIAQAVEASRGHIPEHTLAYGVEVDGTRLRLRFQLSEVTETDDEDIDDIVGDFEDLVGPDVEVDFLLEVLEWRRLSPHDGVCWVYLSRVD</sequence>
<keyword evidence="2" id="KW-1185">Reference proteome</keyword>